<reference evidence="2" key="1">
    <citation type="journal article" date="2019" name="Sci. Rep.">
        <title>Draft genome of Tanacetum cinerariifolium, the natural source of mosquito coil.</title>
        <authorList>
            <person name="Yamashiro T."/>
            <person name="Shiraishi A."/>
            <person name="Satake H."/>
            <person name="Nakayama K."/>
        </authorList>
    </citation>
    <scope>NUCLEOTIDE SEQUENCE</scope>
</reference>
<sequence>ELSELLLMVCEWLVSKVIRVAIAKGFRNVILKIDSNILVGAFLHNKELICCSFTSCSWSFVRREGNRVAHELARRALCDNVDEVYDGFVPPLVDSWVLNDLMYL</sequence>
<keyword evidence="2" id="KW-0548">Nucleotidyltransferase</keyword>
<dbReference type="GO" id="GO:0003964">
    <property type="term" value="F:RNA-directed DNA polymerase activity"/>
    <property type="evidence" value="ECO:0007669"/>
    <property type="project" value="UniProtKB-KW"/>
</dbReference>
<accession>A0A699ISM0</accession>
<dbReference type="InterPro" id="IPR002156">
    <property type="entry name" value="RNaseH_domain"/>
</dbReference>
<keyword evidence="2" id="KW-0808">Transferase</keyword>
<comment type="caution">
    <text evidence="2">The sequence shown here is derived from an EMBL/GenBank/DDBJ whole genome shotgun (WGS) entry which is preliminary data.</text>
</comment>
<name>A0A699ISM0_TANCI</name>
<dbReference type="InterPro" id="IPR053151">
    <property type="entry name" value="RNase_H-like"/>
</dbReference>
<feature type="domain" description="RNase H type-1" evidence="1">
    <location>
        <begin position="50"/>
        <end position="76"/>
    </location>
</feature>
<organism evidence="2">
    <name type="scientific">Tanacetum cinerariifolium</name>
    <name type="common">Dalmatian daisy</name>
    <name type="synonym">Chrysanthemum cinerariifolium</name>
    <dbReference type="NCBI Taxonomy" id="118510"/>
    <lineage>
        <taxon>Eukaryota</taxon>
        <taxon>Viridiplantae</taxon>
        <taxon>Streptophyta</taxon>
        <taxon>Embryophyta</taxon>
        <taxon>Tracheophyta</taxon>
        <taxon>Spermatophyta</taxon>
        <taxon>Magnoliopsida</taxon>
        <taxon>eudicotyledons</taxon>
        <taxon>Gunneridae</taxon>
        <taxon>Pentapetalae</taxon>
        <taxon>asterids</taxon>
        <taxon>campanulids</taxon>
        <taxon>Asterales</taxon>
        <taxon>Asteraceae</taxon>
        <taxon>Asteroideae</taxon>
        <taxon>Anthemideae</taxon>
        <taxon>Anthemidinae</taxon>
        <taxon>Tanacetum</taxon>
    </lineage>
</organism>
<dbReference type="Pfam" id="PF13456">
    <property type="entry name" value="RVT_3"/>
    <property type="match status" value="1"/>
</dbReference>
<dbReference type="EMBL" id="BKCJ010331594">
    <property type="protein sequence ID" value="GEZ84628.1"/>
    <property type="molecule type" value="Genomic_DNA"/>
</dbReference>
<feature type="non-terminal residue" evidence="2">
    <location>
        <position position="1"/>
    </location>
</feature>
<dbReference type="GO" id="GO:0004523">
    <property type="term" value="F:RNA-DNA hybrid ribonuclease activity"/>
    <property type="evidence" value="ECO:0007669"/>
    <property type="project" value="InterPro"/>
</dbReference>
<evidence type="ECO:0000313" key="2">
    <source>
        <dbReference type="EMBL" id="GEZ84628.1"/>
    </source>
</evidence>
<dbReference type="AlphaFoldDB" id="A0A699ISM0"/>
<dbReference type="GO" id="GO:0003676">
    <property type="term" value="F:nucleic acid binding"/>
    <property type="evidence" value="ECO:0007669"/>
    <property type="project" value="InterPro"/>
</dbReference>
<dbReference type="PANTHER" id="PTHR47723:SF21">
    <property type="entry name" value="POLYNUCLEOTIDYL TRANSFERASE, RIBONUCLEASE H-LIKE SUPERFAMILY PROTEIN"/>
    <property type="match status" value="1"/>
</dbReference>
<gene>
    <name evidence="2" type="ORF">Tci_556601</name>
</gene>
<proteinExistence type="predicted"/>
<keyword evidence="2" id="KW-0695">RNA-directed DNA polymerase</keyword>
<evidence type="ECO:0000259" key="1">
    <source>
        <dbReference type="Pfam" id="PF13456"/>
    </source>
</evidence>
<dbReference type="PANTHER" id="PTHR47723">
    <property type="entry name" value="OS05G0353850 PROTEIN"/>
    <property type="match status" value="1"/>
</dbReference>
<protein>
    <submittedName>
        <fullName evidence="2">Reverse transcriptase</fullName>
    </submittedName>
</protein>